<name>A0A0E0D5U9_9ORYZ</name>
<keyword evidence="2" id="KW-1185">Reference proteome</keyword>
<sequence>MATARPAPSWGLLDSVVRLHKVDERTEPDWAVIEIEGGLHRRELNNAFVDHKLLGAWRGRGFRAPCLYCLARLAS</sequence>
<reference evidence="1" key="2">
    <citation type="submission" date="2018-05" db="EMBL/GenBank/DDBJ databases">
        <title>OmerRS3 (Oryza meridionalis Reference Sequence Version 3).</title>
        <authorList>
            <person name="Zhang J."/>
            <person name="Kudrna D."/>
            <person name="Lee S."/>
            <person name="Talag J."/>
            <person name="Welchert J."/>
            <person name="Wing R.A."/>
        </authorList>
    </citation>
    <scope>NUCLEOTIDE SEQUENCE [LARGE SCALE GENOMIC DNA]</scope>
    <source>
        <strain evidence="1">cv. OR44</strain>
    </source>
</reference>
<evidence type="ECO:0000313" key="1">
    <source>
        <dbReference type="EnsemblPlants" id="OMERI03G29010.1"/>
    </source>
</evidence>
<accession>A0A0E0D5U9</accession>
<dbReference type="EnsemblPlants" id="OMERI03G29010.1">
    <property type="protein sequence ID" value="OMERI03G29010.1"/>
    <property type="gene ID" value="OMERI03G29010"/>
</dbReference>
<evidence type="ECO:0000313" key="2">
    <source>
        <dbReference type="Proteomes" id="UP000008021"/>
    </source>
</evidence>
<dbReference type="Gramene" id="OMERI03G29010.1">
    <property type="protein sequence ID" value="OMERI03G29010.1"/>
    <property type="gene ID" value="OMERI03G29010"/>
</dbReference>
<organism evidence="1">
    <name type="scientific">Oryza meridionalis</name>
    <dbReference type="NCBI Taxonomy" id="40149"/>
    <lineage>
        <taxon>Eukaryota</taxon>
        <taxon>Viridiplantae</taxon>
        <taxon>Streptophyta</taxon>
        <taxon>Embryophyta</taxon>
        <taxon>Tracheophyta</taxon>
        <taxon>Spermatophyta</taxon>
        <taxon>Magnoliopsida</taxon>
        <taxon>Liliopsida</taxon>
        <taxon>Poales</taxon>
        <taxon>Poaceae</taxon>
        <taxon>BOP clade</taxon>
        <taxon>Oryzoideae</taxon>
        <taxon>Oryzeae</taxon>
        <taxon>Oryzinae</taxon>
        <taxon>Oryza</taxon>
    </lineage>
</organism>
<proteinExistence type="predicted"/>
<reference evidence="1" key="1">
    <citation type="submission" date="2015-04" db="UniProtKB">
        <authorList>
            <consortium name="EnsemblPlants"/>
        </authorList>
    </citation>
    <scope>IDENTIFICATION</scope>
</reference>
<dbReference type="Proteomes" id="UP000008021">
    <property type="component" value="Chromosome 3"/>
</dbReference>
<dbReference type="HOGENOM" id="CLU_2675244_0_0_1"/>
<dbReference type="AlphaFoldDB" id="A0A0E0D5U9"/>
<protein>
    <submittedName>
        <fullName evidence="1">Uncharacterized protein</fullName>
    </submittedName>
</protein>